<dbReference type="AlphaFoldDB" id="A0A364NE62"/>
<organism evidence="1 2">
    <name type="scientific">Stemphylium lycopersici</name>
    <name type="common">Tomato gray leaf spot disease fungus</name>
    <name type="synonym">Thyrospora lycopersici</name>
    <dbReference type="NCBI Taxonomy" id="183478"/>
    <lineage>
        <taxon>Eukaryota</taxon>
        <taxon>Fungi</taxon>
        <taxon>Dikarya</taxon>
        <taxon>Ascomycota</taxon>
        <taxon>Pezizomycotina</taxon>
        <taxon>Dothideomycetes</taxon>
        <taxon>Pleosporomycetidae</taxon>
        <taxon>Pleosporales</taxon>
        <taxon>Pleosporineae</taxon>
        <taxon>Pleosporaceae</taxon>
        <taxon>Stemphylium</taxon>
    </lineage>
</organism>
<evidence type="ECO:0000313" key="1">
    <source>
        <dbReference type="EMBL" id="RAR15562.1"/>
    </source>
</evidence>
<comment type="caution">
    <text evidence="1">The sequence shown here is derived from an EMBL/GenBank/DDBJ whole genome shotgun (WGS) entry which is preliminary data.</text>
</comment>
<dbReference type="PANTHER" id="PTHR38790">
    <property type="entry name" value="2EXR DOMAIN-CONTAINING PROTEIN-RELATED"/>
    <property type="match status" value="1"/>
</dbReference>
<accession>A0A364NE62</accession>
<gene>
    <name evidence="1" type="ORF">DDE83_001012</name>
</gene>
<name>A0A364NE62_STELY</name>
<proteinExistence type="predicted"/>
<dbReference type="PANTHER" id="PTHR38790:SF4">
    <property type="entry name" value="2EXR DOMAIN-CONTAINING PROTEIN"/>
    <property type="match status" value="1"/>
</dbReference>
<sequence>MDPLNRLRRRMSKLTPTYLDEQPEPTYEEVCREITAINKQQSAFLRLPVSLRERIYGYVLGGVQIRLAVYYRLTDAQVSAIANIRVYFAYEDLIYYPALGQQGSSVNLSKHLMATLKVLGLLRGLRRITFEWAGSHEWGHEWPMVEGRVYFLITEELERIRGVPDIEVLVFGGNETTGSDAYPGPVVDDTRRLVAFKFTLADKQQSPFLRLPAELRNQIYHFYLGGMQITCTHNTAEAPRLRRPQHTEAVVAEEREWCYSHAPTELTAVCKQPHAETKILLLVLNEIDGNLESLEYLEPEVAKLFAQSIQAVVEQEFAK</sequence>
<keyword evidence="2" id="KW-1185">Reference proteome</keyword>
<protein>
    <submittedName>
        <fullName evidence="1">Uncharacterized protein</fullName>
    </submittedName>
</protein>
<dbReference type="EMBL" id="QGDH01000010">
    <property type="protein sequence ID" value="RAR15562.1"/>
    <property type="molecule type" value="Genomic_DNA"/>
</dbReference>
<evidence type="ECO:0000313" key="2">
    <source>
        <dbReference type="Proteomes" id="UP000249619"/>
    </source>
</evidence>
<dbReference type="Proteomes" id="UP000249619">
    <property type="component" value="Unassembled WGS sequence"/>
</dbReference>
<reference evidence="2" key="1">
    <citation type="submission" date="2018-05" db="EMBL/GenBank/DDBJ databases">
        <title>Draft genome sequence of Stemphylium lycopersici strain CIDEFI 213.</title>
        <authorList>
            <person name="Medina R."/>
            <person name="Franco M.E.E."/>
            <person name="Lucentini C.G."/>
            <person name="Saparrat M.C.N."/>
            <person name="Balatti P.A."/>
        </authorList>
    </citation>
    <scope>NUCLEOTIDE SEQUENCE [LARGE SCALE GENOMIC DNA]</scope>
    <source>
        <strain evidence="2">CIDEFI 213</strain>
    </source>
</reference>